<gene>
    <name evidence="2" type="ORF">K466DRAFT_400600</name>
</gene>
<protein>
    <submittedName>
        <fullName evidence="2">Uncharacterized protein</fullName>
    </submittedName>
</protein>
<keyword evidence="3" id="KW-1185">Reference proteome</keyword>
<feature type="compositionally biased region" description="Basic residues" evidence="1">
    <location>
        <begin position="128"/>
        <end position="144"/>
    </location>
</feature>
<evidence type="ECO:0000313" key="3">
    <source>
        <dbReference type="Proteomes" id="UP000308197"/>
    </source>
</evidence>
<dbReference type="AlphaFoldDB" id="A0A5C3PK56"/>
<accession>A0A5C3PK56</accession>
<dbReference type="InParanoid" id="A0A5C3PK56"/>
<evidence type="ECO:0000256" key="1">
    <source>
        <dbReference type="SAM" id="MobiDB-lite"/>
    </source>
</evidence>
<proteinExistence type="predicted"/>
<name>A0A5C3PK56_9APHY</name>
<organism evidence="2 3">
    <name type="scientific">Polyporus arcularius HHB13444</name>
    <dbReference type="NCBI Taxonomy" id="1314778"/>
    <lineage>
        <taxon>Eukaryota</taxon>
        <taxon>Fungi</taxon>
        <taxon>Dikarya</taxon>
        <taxon>Basidiomycota</taxon>
        <taxon>Agaricomycotina</taxon>
        <taxon>Agaricomycetes</taxon>
        <taxon>Polyporales</taxon>
        <taxon>Polyporaceae</taxon>
        <taxon>Polyporus</taxon>
    </lineage>
</organism>
<reference evidence="2 3" key="1">
    <citation type="journal article" date="2019" name="Nat. Ecol. Evol.">
        <title>Megaphylogeny resolves global patterns of mushroom evolution.</title>
        <authorList>
            <person name="Varga T."/>
            <person name="Krizsan K."/>
            <person name="Foldi C."/>
            <person name="Dima B."/>
            <person name="Sanchez-Garcia M."/>
            <person name="Sanchez-Ramirez S."/>
            <person name="Szollosi G.J."/>
            <person name="Szarkandi J.G."/>
            <person name="Papp V."/>
            <person name="Albert L."/>
            <person name="Andreopoulos W."/>
            <person name="Angelini C."/>
            <person name="Antonin V."/>
            <person name="Barry K.W."/>
            <person name="Bougher N.L."/>
            <person name="Buchanan P."/>
            <person name="Buyck B."/>
            <person name="Bense V."/>
            <person name="Catcheside P."/>
            <person name="Chovatia M."/>
            <person name="Cooper J."/>
            <person name="Damon W."/>
            <person name="Desjardin D."/>
            <person name="Finy P."/>
            <person name="Geml J."/>
            <person name="Haridas S."/>
            <person name="Hughes K."/>
            <person name="Justo A."/>
            <person name="Karasinski D."/>
            <person name="Kautmanova I."/>
            <person name="Kiss B."/>
            <person name="Kocsube S."/>
            <person name="Kotiranta H."/>
            <person name="LaButti K.M."/>
            <person name="Lechner B.E."/>
            <person name="Liimatainen K."/>
            <person name="Lipzen A."/>
            <person name="Lukacs Z."/>
            <person name="Mihaltcheva S."/>
            <person name="Morgado L.N."/>
            <person name="Niskanen T."/>
            <person name="Noordeloos M.E."/>
            <person name="Ohm R.A."/>
            <person name="Ortiz-Santana B."/>
            <person name="Ovrebo C."/>
            <person name="Racz N."/>
            <person name="Riley R."/>
            <person name="Savchenko A."/>
            <person name="Shiryaev A."/>
            <person name="Soop K."/>
            <person name="Spirin V."/>
            <person name="Szebenyi C."/>
            <person name="Tomsovsky M."/>
            <person name="Tulloss R.E."/>
            <person name="Uehling J."/>
            <person name="Grigoriev I.V."/>
            <person name="Vagvolgyi C."/>
            <person name="Papp T."/>
            <person name="Martin F.M."/>
            <person name="Miettinen O."/>
            <person name="Hibbett D.S."/>
            <person name="Nagy L.G."/>
        </authorList>
    </citation>
    <scope>NUCLEOTIDE SEQUENCE [LARGE SCALE GENOMIC DNA]</scope>
    <source>
        <strain evidence="2 3">HHB13444</strain>
    </source>
</reference>
<evidence type="ECO:0000313" key="2">
    <source>
        <dbReference type="EMBL" id="TFK90164.1"/>
    </source>
</evidence>
<dbReference type="Proteomes" id="UP000308197">
    <property type="component" value="Unassembled WGS sequence"/>
</dbReference>
<sequence>MKGALTCSSGTSGFPRNDADDLRVEITFGHALHDSIATNRGLRSSTGIPCLQIVEPVSGPARRSAVASRHGLAMQATEGRKELRGHTEVARRGSYTRVCVCALGIRGRSEMREDERDWERRRLPGGARRSRNPRRARGGRRTVCGRRPPALGETASGRGAM</sequence>
<dbReference type="EMBL" id="ML211053">
    <property type="protein sequence ID" value="TFK90164.1"/>
    <property type="molecule type" value="Genomic_DNA"/>
</dbReference>
<feature type="region of interest" description="Disordered" evidence="1">
    <location>
        <begin position="124"/>
        <end position="161"/>
    </location>
</feature>